<dbReference type="GO" id="GO:0015174">
    <property type="term" value="F:basic amino acid transmembrane transporter activity"/>
    <property type="evidence" value="ECO:0007669"/>
    <property type="project" value="TreeGrafter"/>
</dbReference>
<evidence type="ECO:0000256" key="3">
    <source>
        <dbReference type="ARBA" id="ARBA00022989"/>
    </source>
</evidence>
<feature type="transmembrane region" description="Helical" evidence="7">
    <location>
        <begin position="243"/>
        <end position="263"/>
    </location>
</feature>
<dbReference type="Pfam" id="PF04193">
    <property type="entry name" value="PQ-loop"/>
    <property type="match status" value="2"/>
</dbReference>
<keyword evidence="2 7" id="KW-0812">Transmembrane</keyword>
<dbReference type="PANTHER" id="PTHR16201:SF34">
    <property type="entry name" value="LYSOSOMAL AMINO ACID TRANSPORTER 1"/>
    <property type="match status" value="1"/>
</dbReference>
<dbReference type="Gene3D" id="1.20.1280.290">
    <property type="match status" value="2"/>
</dbReference>
<dbReference type="GO" id="GO:0000329">
    <property type="term" value="C:fungal-type vacuole membrane"/>
    <property type="evidence" value="ECO:0007669"/>
    <property type="project" value="TreeGrafter"/>
</dbReference>
<protein>
    <submittedName>
        <fullName evidence="8">PQ loop repeat-containing protein 2</fullName>
    </submittedName>
</protein>
<evidence type="ECO:0000256" key="1">
    <source>
        <dbReference type="ARBA" id="ARBA00004141"/>
    </source>
</evidence>
<dbReference type="OrthoDB" id="8048523at2759"/>
<name>A0A9W8KZ96_9FUNG</name>
<proteinExistence type="inferred from homology"/>
<dbReference type="PANTHER" id="PTHR16201">
    <property type="entry name" value="SEVEN TRANSMEMBRANE PROTEIN 1-RELATED"/>
    <property type="match status" value="1"/>
</dbReference>
<comment type="similarity">
    <text evidence="5">Belongs to the laat-1 family.</text>
</comment>
<evidence type="ECO:0000256" key="7">
    <source>
        <dbReference type="SAM" id="Phobius"/>
    </source>
</evidence>
<dbReference type="FunFam" id="1.20.1280.290:FF:000009">
    <property type="entry name" value="PQ loop repeat family protein"/>
    <property type="match status" value="1"/>
</dbReference>
<dbReference type="InterPro" id="IPR006603">
    <property type="entry name" value="PQ-loop_rpt"/>
</dbReference>
<accession>A0A9W8KZ96</accession>
<dbReference type="EMBL" id="JANBTW010000004">
    <property type="protein sequence ID" value="KAJ2680538.1"/>
    <property type="molecule type" value="Genomic_DNA"/>
</dbReference>
<comment type="subcellular location">
    <subcellularLocation>
        <location evidence="1">Membrane</location>
        <topology evidence="1">Multi-pass membrane protein</topology>
    </subcellularLocation>
</comment>
<sequence length="285" mass="31707">MPQIYTNWQLKSTTGISTHLILFWVLGDAMNLVGCVVLDQQPFQKALGSYFIIVDSMLLLQYFLYKKPKTPTGPPANCISEDTRLLSSAIVNEEMQSASCYTLLLPTEVDVPPYYDSLDKSHSTNIKQNEKKHALSQSARIGALSASVLLGLLWFAVYTHNHEPDKKLDLETFGLLMGWGSSINYHLSRLPQLWYNHKRKSVDGLSLAMFAIIFTANGTYALSLLAMIPVAGPDFLYKSASYIYGPIGSLVIDIFVLLQFFTLRKRQTLPNSMPVTLATSAAVSV</sequence>
<dbReference type="SMART" id="SM00679">
    <property type="entry name" value="CTNS"/>
    <property type="match status" value="2"/>
</dbReference>
<evidence type="ECO:0000313" key="9">
    <source>
        <dbReference type="Proteomes" id="UP001151518"/>
    </source>
</evidence>
<feature type="transmembrane region" description="Helical" evidence="7">
    <location>
        <begin position="207"/>
        <end position="231"/>
    </location>
</feature>
<dbReference type="AlphaFoldDB" id="A0A9W8KZ96"/>
<evidence type="ECO:0000256" key="4">
    <source>
        <dbReference type="ARBA" id="ARBA00023136"/>
    </source>
</evidence>
<gene>
    <name evidence="8" type="primary">PQLC2</name>
    <name evidence="8" type="ORF">GGI25_000511</name>
</gene>
<evidence type="ECO:0000256" key="2">
    <source>
        <dbReference type="ARBA" id="ARBA00022692"/>
    </source>
</evidence>
<dbReference type="Proteomes" id="UP001151518">
    <property type="component" value="Unassembled WGS sequence"/>
</dbReference>
<comment type="caution">
    <text evidence="8">The sequence shown here is derived from an EMBL/GenBank/DDBJ whole genome shotgun (WGS) entry which is preliminary data.</text>
</comment>
<evidence type="ECO:0000256" key="5">
    <source>
        <dbReference type="ARBA" id="ARBA00038039"/>
    </source>
</evidence>
<dbReference type="InterPro" id="IPR051415">
    <property type="entry name" value="LAAT-1"/>
</dbReference>
<feature type="transmembrane region" description="Helical" evidence="7">
    <location>
        <begin position="47"/>
        <end position="65"/>
    </location>
</feature>
<comment type="catalytic activity">
    <reaction evidence="6">
        <text>L-histidine(out) + L-arginine(in) = L-histidine(in) + L-arginine(out)</text>
        <dbReference type="Rhea" id="RHEA:71063"/>
        <dbReference type="ChEBI" id="CHEBI:32682"/>
        <dbReference type="ChEBI" id="CHEBI:57595"/>
    </reaction>
</comment>
<organism evidence="8 9">
    <name type="scientific">Coemansia spiralis</name>
    <dbReference type="NCBI Taxonomy" id="417178"/>
    <lineage>
        <taxon>Eukaryota</taxon>
        <taxon>Fungi</taxon>
        <taxon>Fungi incertae sedis</taxon>
        <taxon>Zoopagomycota</taxon>
        <taxon>Kickxellomycotina</taxon>
        <taxon>Kickxellomycetes</taxon>
        <taxon>Kickxellales</taxon>
        <taxon>Kickxellaceae</taxon>
        <taxon>Coemansia</taxon>
    </lineage>
</organism>
<feature type="transmembrane region" description="Helical" evidence="7">
    <location>
        <begin position="141"/>
        <end position="158"/>
    </location>
</feature>
<dbReference type="GO" id="GO:0034488">
    <property type="term" value="P:basic amino acid transmembrane export from vacuole"/>
    <property type="evidence" value="ECO:0007669"/>
    <property type="project" value="TreeGrafter"/>
</dbReference>
<keyword evidence="4 7" id="KW-0472">Membrane</keyword>
<evidence type="ECO:0000256" key="6">
    <source>
        <dbReference type="ARBA" id="ARBA00050768"/>
    </source>
</evidence>
<evidence type="ECO:0000313" key="8">
    <source>
        <dbReference type="EMBL" id="KAJ2680538.1"/>
    </source>
</evidence>
<feature type="transmembrane region" description="Helical" evidence="7">
    <location>
        <begin position="21"/>
        <end position="41"/>
    </location>
</feature>
<reference evidence="8" key="1">
    <citation type="submission" date="2022-07" db="EMBL/GenBank/DDBJ databases">
        <title>Phylogenomic reconstructions and comparative analyses of Kickxellomycotina fungi.</title>
        <authorList>
            <person name="Reynolds N.K."/>
            <person name="Stajich J.E."/>
            <person name="Barry K."/>
            <person name="Grigoriev I.V."/>
            <person name="Crous P."/>
            <person name="Smith M.E."/>
        </authorList>
    </citation>
    <scope>NUCLEOTIDE SEQUENCE</scope>
    <source>
        <strain evidence="8">NRRL 3115</strain>
    </source>
</reference>
<keyword evidence="3 7" id="KW-1133">Transmembrane helix</keyword>